<dbReference type="PANTHER" id="PTHR22702:SF1">
    <property type="entry name" value="PROTEASE-ASSOCIATED DOMAIN-CONTAINING PROTEIN 1"/>
    <property type="match status" value="1"/>
</dbReference>
<feature type="chain" id="PRO_5013020724" evidence="4">
    <location>
        <begin position="24"/>
        <end position="545"/>
    </location>
</feature>
<evidence type="ECO:0000256" key="2">
    <source>
        <dbReference type="ARBA" id="ARBA00023180"/>
    </source>
</evidence>
<gene>
    <name evidence="6" type="ORF">SAMN05421546_1201</name>
</gene>
<evidence type="ECO:0000259" key="5">
    <source>
        <dbReference type="Pfam" id="PF02225"/>
    </source>
</evidence>
<name>A0A1N6S761_9GAMM</name>
<dbReference type="EMBL" id="FTLW01000002">
    <property type="protein sequence ID" value="SIQ36837.1"/>
    <property type="molecule type" value="Genomic_DNA"/>
</dbReference>
<dbReference type="RefSeq" id="WP_076586214.1">
    <property type="nucleotide sequence ID" value="NZ_FTLW01000002.1"/>
</dbReference>
<evidence type="ECO:0000256" key="3">
    <source>
        <dbReference type="SAM" id="MobiDB-lite"/>
    </source>
</evidence>
<evidence type="ECO:0000313" key="6">
    <source>
        <dbReference type="EMBL" id="SIQ36837.1"/>
    </source>
</evidence>
<organism evidence="6 7">
    <name type="scientific">Solilutibacter tolerans</name>
    <dbReference type="NCBI Taxonomy" id="1604334"/>
    <lineage>
        <taxon>Bacteria</taxon>
        <taxon>Pseudomonadati</taxon>
        <taxon>Pseudomonadota</taxon>
        <taxon>Gammaproteobacteria</taxon>
        <taxon>Lysobacterales</taxon>
        <taxon>Lysobacteraceae</taxon>
        <taxon>Solilutibacter</taxon>
    </lineage>
</organism>
<dbReference type="Proteomes" id="UP000241788">
    <property type="component" value="Unassembled WGS sequence"/>
</dbReference>
<dbReference type="Gene3D" id="3.50.30.30">
    <property type="match status" value="1"/>
</dbReference>
<reference evidence="7" key="1">
    <citation type="submission" date="2017-01" db="EMBL/GenBank/DDBJ databases">
        <authorList>
            <person name="Varghese N."/>
            <person name="Submissions S."/>
        </authorList>
    </citation>
    <scope>NUCLEOTIDE SEQUENCE [LARGE SCALE GENOMIC DNA]</scope>
    <source>
        <strain evidence="7">UM1</strain>
    </source>
</reference>
<sequence>MNKTLLAAALAVATSFAAPLSQAADIVPINNDPAGQGLNDPTPISPQGGNSGTTVGEQRRIVYQFAADLWGAVLQSDVQIRVGASFRPLRCDSTGTVLGSAGAAAIYVLTSNNDPSTAMLYHGALADALIGEDLQAGAGLDINTNFNSAYGNTNPDGSPCSPGAGWYYGLDGKTPEGKTDFLNVVMHEIAHGLGFSGFGSVSTGAPLAGYRDIYSSYVFDNRTNLAFYQLPTNAARREAITGGNLAWTGPMVTAQVPNLRSLKTVLRVSGTLSAAYDFGTAAFGPEAAASNFDGDVVAVNDGSASPSLGCAASPAGAYLGKVALVSRGGCSFEIKAKHAQDAGASAVVIANNVSGTINMAADDTVEATVPTIMVSLADGQALRAAIPGVRVAIGTVPGVLAGADRRGRALLFSPNPVQPGSSFSHFDTSSSPNALMEPAITRTLMSNLDLDLTPSLFADEGWQLNPGNATIGADCDTGIPAVSADGVIVGANIQAWDRVCAATATHRGEYVSCMVQHRNLLRESGLITNQDALRLARCAASRKGL</sequence>
<dbReference type="STRING" id="1604334.SAMN05421546_1201"/>
<evidence type="ECO:0000313" key="7">
    <source>
        <dbReference type="Proteomes" id="UP000241788"/>
    </source>
</evidence>
<dbReference type="Pfam" id="PF02225">
    <property type="entry name" value="PA"/>
    <property type="match status" value="1"/>
</dbReference>
<dbReference type="CDD" id="cd04818">
    <property type="entry name" value="PA_subtilisin_1"/>
    <property type="match status" value="1"/>
</dbReference>
<feature type="signal peptide" evidence="4">
    <location>
        <begin position="1"/>
        <end position="23"/>
    </location>
</feature>
<dbReference type="InterPro" id="IPR003137">
    <property type="entry name" value="PA_domain"/>
</dbReference>
<dbReference type="PANTHER" id="PTHR22702">
    <property type="entry name" value="PROTEASE-ASSOCIATED DOMAIN-CONTAINING PROTEIN"/>
    <property type="match status" value="1"/>
</dbReference>
<accession>A0A1N6S761</accession>
<proteinExistence type="predicted"/>
<keyword evidence="1 4" id="KW-0732">Signal</keyword>
<keyword evidence="7" id="KW-1185">Reference proteome</keyword>
<feature type="region of interest" description="Disordered" evidence="3">
    <location>
        <begin position="31"/>
        <end position="53"/>
    </location>
</feature>
<evidence type="ECO:0000256" key="4">
    <source>
        <dbReference type="SAM" id="SignalP"/>
    </source>
</evidence>
<dbReference type="InterPro" id="IPR046450">
    <property type="entry name" value="PA_dom_sf"/>
</dbReference>
<dbReference type="AlphaFoldDB" id="A0A1N6S761"/>
<evidence type="ECO:0000256" key="1">
    <source>
        <dbReference type="ARBA" id="ARBA00022729"/>
    </source>
</evidence>
<keyword evidence="2" id="KW-0325">Glycoprotein</keyword>
<protein>
    <submittedName>
        <fullName evidence="6">PA domain-containing protein</fullName>
    </submittedName>
</protein>
<feature type="domain" description="PA" evidence="5">
    <location>
        <begin position="294"/>
        <end position="382"/>
    </location>
</feature>
<dbReference type="SUPFAM" id="SSF52025">
    <property type="entry name" value="PA domain"/>
    <property type="match status" value="1"/>
</dbReference>